<evidence type="ECO:0000256" key="1">
    <source>
        <dbReference type="SAM" id="MobiDB-lite"/>
    </source>
</evidence>
<evidence type="ECO:0000313" key="3">
    <source>
        <dbReference type="Proteomes" id="UP000697107"/>
    </source>
</evidence>
<dbReference type="EMBL" id="RCML01000476">
    <property type="protein sequence ID" value="KAG2975973.1"/>
    <property type="molecule type" value="Genomic_DNA"/>
</dbReference>
<sequence length="187" mass="20750">MSDALSKVSNKTSQVPFGRLEPSERSARTVLTHAEKYNIARSLFDPVIDRLSRLSSAKFYKQVQDWEMIITKATDAEQFVCPSTMRKAVEMNQTLAQHASLTSLLDADGYFLERGDLIDVREDLGFDEVPISAKQIEALSTTDSTQIPRVPLASQPKLIQQTDGFAAGKEVLVQDTHFVCIIDASKA</sequence>
<organism evidence="2 3">
    <name type="scientific">Phytophthora cactorum</name>
    <dbReference type="NCBI Taxonomy" id="29920"/>
    <lineage>
        <taxon>Eukaryota</taxon>
        <taxon>Sar</taxon>
        <taxon>Stramenopiles</taxon>
        <taxon>Oomycota</taxon>
        <taxon>Peronosporomycetes</taxon>
        <taxon>Peronosporales</taxon>
        <taxon>Peronosporaceae</taxon>
        <taxon>Phytophthora</taxon>
    </lineage>
</organism>
<accession>A0A8T1FI66</accession>
<evidence type="ECO:0000313" key="2">
    <source>
        <dbReference type="EMBL" id="KAG2975973.1"/>
    </source>
</evidence>
<dbReference type="Proteomes" id="UP000697107">
    <property type="component" value="Unassembled WGS sequence"/>
</dbReference>
<name>A0A8T1FI66_9STRA</name>
<gene>
    <name evidence="2" type="ORF">PC118_g13642</name>
</gene>
<comment type="caution">
    <text evidence="2">The sequence shown here is derived from an EMBL/GenBank/DDBJ whole genome shotgun (WGS) entry which is preliminary data.</text>
</comment>
<feature type="region of interest" description="Disordered" evidence="1">
    <location>
        <begin position="1"/>
        <end position="21"/>
    </location>
</feature>
<proteinExistence type="predicted"/>
<dbReference type="AlphaFoldDB" id="A0A8T1FI66"/>
<reference evidence="2" key="1">
    <citation type="submission" date="2018-10" db="EMBL/GenBank/DDBJ databases">
        <title>Effector identification in a new, highly contiguous assembly of the strawberry crown rot pathogen Phytophthora cactorum.</title>
        <authorList>
            <person name="Armitage A.D."/>
            <person name="Nellist C.F."/>
            <person name="Bates H."/>
            <person name="Vickerstaff R.J."/>
            <person name="Harrison R.J."/>
        </authorList>
    </citation>
    <scope>NUCLEOTIDE SEQUENCE</scope>
    <source>
        <strain evidence="2">P415</strain>
    </source>
</reference>
<dbReference type="VEuPathDB" id="FungiDB:PC110_g8528"/>
<protein>
    <submittedName>
        <fullName evidence="2">Uncharacterized protein</fullName>
    </submittedName>
</protein>